<proteinExistence type="predicted"/>
<reference evidence="3 4" key="1">
    <citation type="submission" date="2020-12" db="EMBL/GenBank/DDBJ databases">
        <title>Concerted genomic and epigenomic changes stabilize Arabidopsis allopolyploids.</title>
        <authorList>
            <person name="Chen Z."/>
        </authorList>
    </citation>
    <scope>NUCLEOTIDE SEQUENCE [LARGE SCALE GENOMIC DNA]</scope>
    <source>
        <strain evidence="3">Allo738</strain>
        <tissue evidence="3">Leaf</tissue>
    </source>
</reference>
<dbReference type="EMBL" id="JAEFBK010000009">
    <property type="protein sequence ID" value="KAG7569356.1"/>
    <property type="molecule type" value="Genomic_DNA"/>
</dbReference>
<dbReference type="GO" id="GO:0008270">
    <property type="term" value="F:zinc ion binding"/>
    <property type="evidence" value="ECO:0007669"/>
    <property type="project" value="UniProtKB-KW"/>
</dbReference>
<evidence type="ECO:0000256" key="1">
    <source>
        <dbReference type="PROSITE-ProRule" id="PRU00047"/>
    </source>
</evidence>
<dbReference type="CDD" id="cd09272">
    <property type="entry name" value="RNase_HI_RT_Ty1"/>
    <property type="match status" value="1"/>
</dbReference>
<dbReference type="PANTHER" id="PTHR11439:SF470">
    <property type="entry name" value="CYSTEINE-RICH RLK (RECEPTOR-LIKE PROTEIN KINASE) 8"/>
    <property type="match status" value="1"/>
</dbReference>
<keyword evidence="1" id="KW-0863">Zinc-finger</keyword>
<dbReference type="Pfam" id="PF14244">
    <property type="entry name" value="Retrotran_gag_3"/>
    <property type="match status" value="1"/>
</dbReference>
<gene>
    <name evidence="3" type="ORF">ISN45_Aa04g020840</name>
</gene>
<dbReference type="PROSITE" id="PS50158">
    <property type="entry name" value="ZF_CCHC"/>
    <property type="match status" value="1"/>
</dbReference>
<feature type="domain" description="CCHC-type" evidence="2">
    <location>
        <begin position="288"/>
        <end position="301"/>
    </location>
</feature>
<evidence type="ECO:0000259" key="2">
    <source>
        <dbReference type="PROSITE" id="PS50158"/>
    </source>
</evidence>
<evidence type="ECO:0000313" key="3">
    <source>
        <dbReference type="EMBL" id="KAG7569356.1"/>
    </source>
</evidence>
<dbReference type="PANTHER" id="PTHR11439">
    <property type="entry name" value="GAG-POL-RELATED RETROTRANSPOSON"/>
    <property type="match status" value="1"/>
</dbReference>
<dbReference type="InterPro" id="IPR001878">
    <property type="entry name" value="Znf_CCHC"/>
</dbReference>
<organism evidence="3 4">
    <name type="scientific">Arabidopsis thaliana x Arabidopsis arenosa</name>
    <dbReference type="NCBI Taxonomy" id="1240361"/>
    <lineage>
        <taxon>Eukaryota</taxon>
        <taxon>Viridiplantae</taxon>
        <taxon>Streptophyta</taxon>
        <taxon>Embryophyta</taxon>
        <taxon>Tracheophyta</taxon>
        <taxon>Spermatophyta</taxon>
        <taxon>Magnoliopsida</taxon>
        <taxon>eudicotyledons</taxon>
        <taxon>Gunneridae</taxon>
        <taxon>Pentapetalae</taxon>
        <taxon>rosids</taxon>
        <taxon>malvids</taxon>
        <taxon>Brassicales</taxon>
        <taxon>Brassicaceae</taxon>
        <taxon>Camelineae</taxon>
        <taxon>Arabidopsis</taxon>
    </lineage>
</organism>
<keyword evidence="1" id="KW-0479">Metal-binding</keyword>
<keyword evidence="4" id="KW-1185">Reference proteome</keyword>
<dbReference type="Proteomes" id="UP000694240">
    <property type="component" value="Chromosome 9"/>
</dbReference>
<dbReference type="AlphaFoldDB" id="A0A8T2A8U9"/>
<comment type="caution">
    <text evidence="3">The sequence shown here is derived from an EMBL/GenBank/DDBJ whole genome shotgun (WGS) entry which is preliminary data.</text>
</comment>
<keyword evidence="1" id="KW-0862">Zinc</keyword>
<protein>
    <submittedName>
        <fullName evidence="3">Zinc finger CCHC-type</fullName>
    </submittedName>
</protein>
<dbReference type="GO" id="GO:0003676">
    <property type="term" value="F:nucleic acid binding"/>
    <property type="evidence" value="ECO:0007669"/>
    <property type="project" value="InterPro"/>
</dbReference>
<dbReference type="Pfam" id="PF07727">
    <property type="entry name" value="RVT_2"/>
    <property type="match status" value="1"/>
</dbReference>
<accession>A0A8T2A8U9</accession>
<evidence type="ECO:0000313" key="4">
    <source>
        <dbReference type="Proteomes" id="UP000694240"/>
    </source>
</evidence>
<name>A0A8T2A8U9_9BRAS</name>
<sequence length="1109" mass="122818">MGSIPPNRTVIPPSKYENPYFLHTSDHAGLVLVSDRLASGSDFHSWRRSVRMALNVRNKLGFIDGTILKPPNDHPDAGSWSRCNDMVATWLMNSVSKKIGQSLLFMSTAEAIWKNLLARFKQDDAPRVFEIEQRLNALQQGSMDVSTYYTELVTLWEEYKNYIELPICTCGKCECNAALLWERLQQRSRVTKFLMGLNEAYEPTRRHILMLKPIPSIEDVFNMVTQDERQTCIKPSTKLENVAFQSSTDTNAGYYNGQSENVNAGYYSGPVENVAYAAFRPQQRPPMCTHCGRTGHTIQKCYKVHGYPPGHRLAQRSPQQSFVQQSFVPRGQFNNGSRPPFPQQNHFQQSQYPKNGAVANAVTSSTPSSALYMPSPATTATSLDLGSFTPDQIQSLIHQLNTQARVQEQPSPYPTATITEHGAMATTSTSGNVSIEFPSSSLRYENHIFTFQHQCLSTLYSILPNGAWIIDSGATSHVCSDLSMFSETFPVTGVTVSLPNGTRDHTRDLMIGKGILMHSLYILETAIISSTVNASANFCGSLQVDGHLWHQRLGHPSSIKLQHMSVPVAIDLVDDIPEHIPAASSPIIQHDPSASRSSVTITPIETVAADSGQVSLPVARPKRQAKAPEPQNFHQAMAHPHFPKAMDVEISALEQNGTWSVESLPPGKTVIGCKWVYTIKYNPDGSIERYKARLVAKGYTQQEGIDYIDTFSPVAKLASVKLVLGLASVHGWTLTQMDVTNAFLHGVLDEEIFMSLPQGYTPPNGTASLPPNPVCRLHKSLYGLKQASRQWYSCFSTIVLKAGFEQSPGDNTLFVKCTGSSFTALLVYVDDILIASNSDSDLQALKNALHAAFKIKDMGPPKFFLGLEIARNDTGISICQRKYALDILASTGMLACQPARVPMDPTIPLTKETGTLLENGTAYRELVGRLLYLTITRPDITFAVHKLSQFLSCPTDIHLQAAHRVLRYLKGNPGQGLFYAADSDLCLNAFADADWGTCQDTRRSVTGFCVYLGKSLISWKSKKQQTVSRSSTEAEYRSMALATCELLWLSQLLKDLKVCVLKLTAAHCVTFFARQSTQFGLGNVKWKTTRRTVIATDLVKYLNRTQNQI</sequence>
<dbReference type="InterPro" id="IPR029472">
    <property type="entry name" value="Copia-like_N"/>
</dbReference>
<dbReference type="InterPro" id="IPR013103">
    <property type="entry name" value="RVT_2"/>
</dbReference>